<dbReference type="EMBL" id="BGZK01003562">
    <property type="protein sequence ID" value="GBP02578.1"/>
    <property type="molecule type" value="Genomic_DNA"/>
</dbReference>
<name>A0A4C1SMY1_EUMVA</name>
<protein>
    <submittedName>
        <fullName evidence="2">Uncharacterized protein</fullName>
    </submittedName>
</protein>
<gene>
    <name evidence="2" type="ORF">EVAR_69533_1</name>
</gene>
<accession>A0A4C1SMY1</accession>
<proteinExistence type="predicted"/>
<feature type="region of interest" description="Disordered" evidence="1">
    <location>
        <begin position="1"/>
        <end position="31"/>
    </location>
</feature>
<comment type="caution">
    <text evidence="2">The sequence shown here is derived from an EMBL/GenBank/DDBJ whole genome shotgun (WGS) entry which is preliminary data.</text>
</comment>
<dbReference type="AlphaFoldDB" id="A0A4C1SMY1"/>
<dbReference type="Proteomes" id="UP000299102">
    <property type="component" value="Unassembled WGS sequence"/>
</dbReference>
<evidence type="ECO:0000256" key="1">
    <source>
        <dbReference type="SAM" id="MobiDB-lite"/>
    </source>
</evidence>
<organism evidence="2 3">
    <name type="scientific">Eumeta variegata</name>
    <name type="common">Bagworm moth</name>
    <name type="synonym">Eumeta japonica</name>
    <dbReference type="NCBI Taxonomy" id="151549"/>
    <lineage>
        <taxon>Eukaryota</taxon>
        <taxon>Metazoa</taxon>
        <taxon>Ecdysozoa</taxon>
        <taxon>Arthropoda</taxon>
        <taxon>Hexapoda</taxon>
        <taxon>Insecta</taxon>
        <taxon>Pterygota</taxon>
        <taxon>Neoptera</taxon>
        <taxon>Endopterygota</taxon>
        <taxon>Lepidoptera</taxon>
        <taxon>Glossata</taxon>
        <taxon>Ditrysia</taxon>
        <taxon>Tineoidea</taxon>
        <taxon>Psychidae</taxon>
        <taxon>Oiketicinae</taxon>
        <taxon>Eumeta</taxon>
    </lineage>
</organism>
<sequence>MATKLRSHIPRYFEQDKAAPESPSRGCATETESLSWKMGRIERIQIAFTGRGPIQIRLRFAGYALEDRRGEAYNLNGNT</sequence>
<evidence type="ECO:0000313" key="2">
    <source>
        <dbReference type="EMBL" id="GBP02578.1"/>
    </source>
</evidence>
<keyword evidence="3" id="KW-1185">Reference proteome</keyword>
<reference evidence="2 3" key="1">
    <citation type="journal article" date="2019" name="Commun. Biol.">
        <title>The bagworm genome reveals a unique fibroin gene that provides high tensile strength.</title>
        <authorList>
            <person name="Kono N."/>
            <person name="Nakamura H."/>
            <person name="Ohtoshi R."/>
            <person name="Tomita M."/>
            <person name="Numata K."/>
            <person name="Arakawa K."/>
        </authorList>
    </citation>
    <scope>NUCLEOTIDE SEQUENCE [LARGE SCALE GENOMIC DNA]</scope>
</reference>
<evidence type="ECO:0000313" key="3">
    <source>
        <dbReference type="Proteomes" id="UP000299102"/>
    </source>
</evidence>